<dbReference type="CDD" id="cd02603">
    <property type="entry name" value="HAD_sEH-N_like"/>
    <property type="match status" value="1"/>
</dbReference>
<dbReference type="Gene3D" id="3.40.50.1000">
    <property type="entry name" value="HAD superfamily/HAD-like"/>
    <property type="match status" value="1"/>
</dbReference>
<dbReference type="InterPro" id="IPR023214">
    <property type="entry name" value="HAD_sf"/>
</dbReference>
<dbReference type="SUPFAM" id="SSF56784">
    <property type="entry name" value="HAD-like"/>
    <property type="match status" value="1"/>
</dbReference>
<evidence type="ECO:0000313" key="1">
    <source>
        <dbReference type="EMBL" id="AMW32025.2"/>
    </source>
</evidence>
<dbReference type="SFLD" id="SFLDG01129">
    <property type="entry name" value="C1.5:_HAD__Beta-PGM__Phosphata"/>
    <property type="match status" value="1"/>
</dbReference>
<protein>
    <submittedName>
        <fullName evidence="1">HAD family phosphatase</fullName>
    </submittedName>
</protein>
<name>A0AAI8GCJ8_FERIS</name>
<proteinExistence type="predicted"/>
<keyword evidence="2" id="KW-1185">Reference proteome</keyword>
<dbReference type="Gene3D" id="1.10.150.240">
    <property type="entry name" value="Putative phosphatase, domain 2"/>
    <property type="match status" value="1"/>
</dbReference>
<dbReference type="InterPro" id="IPR023198">
    <property type="entry name" value="PGP-like_dom2"/>
</dbReference>
<dbReference type="KEGG" id="fia:NA23_00845"/>
<dbReference type="InterPro" id="IPR036412">
    <property type="entry name" value="HAD-like_sf"/>
</dbReference>
<reference evidence="1 2" key="1">
    <citation type="journal article" date="2015" name="Stand. Genomic Sci.">
        <title>Genome sequence of a native-feather degrading extremely thermophilic Eubacterium, Fervidobacterium islandicum AW-1.</title>
        <authorList>
            <person name="Lee Y.J."/>
            <person name="Jeong H."/>
            <person name="Park G.S."/>
            <person name="Kwak Y."/>
            <person name="Lee S.J."/>
            <person name="Lee S.J."/>
            <person name="Park M.K."/>
            <person name="Kim J.Y."/>
            <person name="Kang H.K."/>
            <person name="Shin J.H."/>
            <person name="Lee D.W."/>
        </authorList>
    </citation>
    <scope>NUCLEOTIDE SEQUENCE [LARGE SCALE GENOMIC DNA]</scope>
    <source>
        <strain evidence="1 2">AW-1</strain>
    </source>
</reference>
<gene>
    <name evidence="1" type="ORF">NA23_00845</name>
</gene>
<dbReference type="PANTHER" id="PTHR43611">
    <property type="entry name" value="ALPHA-D-GLUCOSE 1-PHOSPHATE PHOSPHATASE"/>
    <property type="match status" value="1"/>
</dbReference>
<dbReference type="Pfam" id="PF13419">
    <property type="entry name" value="HAD_2"/>
    <property type="match status" value="1"/>
</dbReference>
<dbReference type="Proteomes" id="UP000093740">
    <property type="component" value="Chromosome"/>
</dbReference>
<dbReference type="NCBIfam" id="TIGR01509">
    <property type="entry name" value="HAD-SF-IA-v3"/>
    <property type="match status" value="1"/>
</dbReference>
<dbReference type="PRINTS" id="PR00413">
    <property type="entry name" value="HADHALOGNASE"/>
</dbReference>
<dbReference type="NCBIfam" id="TIGR01549">
    <property type="entry name" value="HAD-SF-IA-v1"/>
    <property type="match status" value="1"/>
</dbReference>
<evidence type="ECO:0000313" key="2">
    <source>
        <dbReference type="Proteomes" id="UP000093740"/>
    </source>
</evidence>
<sequence>MVKSWWSAELRKLLKGSDYMQGSAQREIDTVVFDLGRVLIHWDPYGYMVEKFGEDVAKRLMERVFNVPEWNLMDKGEISEAQLWRIMEERYPEDAQYIRHMKNAVLSLLKPIEENVSLLPSLKVHGYRLCVLSNFSYKSFEYVYNTFEFFKYFDCMVISSHVKKIKPNEDIFYELMERCGVKPSTSLFIDDRADNIETAIRLGFNVIHLTEYGKLKEKLEEVLKMELY</sequence>
<dbReference type="InterPro" id="IPR041492">
    <property type="entry name" value="HAD_2"/>
</dbReference>
<dbReference type="InterPro" id="IPR006439">
    <property type="entry name" value="HAD-SF_hydro_IA"/>
</dbReference>
<accession>A0AAI8GCJ8</accession>
<dbReference type="PANTHER" id="PTHR43611:SF3">
    <property type="entry name" value="FLAVIN MONONUCLEOTIDE HYDROLASE 1, CHLOROPLATIC"/>
    <property type="match status" value="1"/>
</dbReference>
<dbReference type="AlphaFoldDB" id="A0AAI8GCJ8"/>
<organism evidence="1 2">
    <name type="scientific">Fervidobacterium islandicum</name>
    <dbReference type="NCBI Taxonomy" id="2423"/>
    <lineage>
        <taxon>Bacteria</taxon>
        <taxon>Thermotogati</taxon>
        <taxon>Thermotogota</taxon>
        <taxon>Thermotogae</taxon>
        <taxon>Thermotogales</taxon>
        <taxon>Fervidobacteriaceae</taxon>
        <taxon>Fervidobacterium</taxon>
    </lineage>
</organism>
<dbReference type="SFLD" id="SFLDS00003">
    <property type="entry name" value="Haloacid_Dehalogenase"/>
    <property type="match status" value="1"/>
</dbReference>
<dbReference type="EMBL" id="CP014334">
    <property type="protein sequence ID" value="AMW32025.2"/>
    <property type="molecule type" value="Genomic_DNA"/>
</dbReference>
<dbReference type="RefSeq" id="WP_249477103.1">
    <property type="nucleotide sequence ID" value="NZ_CP014334.2"/>
</dbReference>
<dbReference type="RefSeq" id="WP_033191453.1">
    <property type="nucleotide sequence ID" value="NZ_JALBDC010000024.1"/>
</dbReference>